<sequence>MLYPQVAWSSVTKYVQILGCITQKINSWRRMQSCQTQGSHMGEVTILEDNT</sequence>
<evidence type="ECO:0000313" key="2">
    <source>
        <dbReference type="Proteomes" id="UP000541444"/>
    </source>
</evidence>
<accession>A0A7J7LBX7</accession>
<dbReference type="AlphaFoldDB" id="A0A7J7LBX7"/>
<keyword evidence="2" id="KW-1185">Reference proteome</keyword>
<evidence type="ECO:0000313" key="1">
    <source>
        <dbReference type="EMBL" id="KAF6140123.1"/>
    </source>
</evidence>
<proteinExistence type="predicted"/>
<organism evidence="1 2">
    <name type="scientific">Kingdonia uniflora</name>
    <dbReference type="NCBI Taxonomy" id="39325"/>
    <lineage>
        <taxon>Eukaryota</taxon>
        <taxon>Viridiplantae</taxon>
        <taxon>Streptophyta</taxon>
        <taxon>Embryophyta</taxon>
        <taxon>Tracheophyta</taxon>
        <taxon>Spermatophyta</taxon>
        <taxon>Magnoliopsida</taxon>
        <taxon>Ranunculales</taxon>
        <taxon>Circaeasteraceae</taxon>
        <taxon>Kingdonia</taxon>
    </lineage>
</organism>
<reference evidence="1 2" key="1">
    <citation type="journal article" date="2020" name="IScience">
        <title>Genome Sequencing of the Endangered Kingdonia uniflora (Circaeasteraceae, Ranunculales) Reveals Potential Mechanisms of Evolutionary Specialization.</title>
        <authorList>
            <person name="Sun Y."/>
            <person name="Deng T."/>
            <person name="Zhang A."/>
            <person name="Moore M.J."/>
            <person name="Landis J.B."/>
            <person name="Lin N."/>
            <person name="Zhang H."/>
            <person name="Zhang X."/>
            <person name="Huang J."/>
            <person name="Zhang X."/>
            <person name="Sun H."/>
            <person name="Wang H."/>
        </authorList>
    </citation>
    <scope>NUCLEOTIDE SEQUENCE [LARGE SCALE GENOMIC DNA]</scope>
    <source>
        <strain evidence="1">TB1705</strain>
        <tissue evidence="1">Leaf</tissue>
    </source>
</reference>
<dbReference type="EMBL" id="JACGCM010002399">
    <property type="protein sequence ID" value="KAF6140123.1"/>
    <property type="molecule type" value="Genomic_DNA"/>
</dbReference>
<dbReference type="Proteomes" id="UP000541444">
    <property type="component" value="Unassembled WGS sequence"/>
</dbReference>
<protein>
    <submittedName>
        <fullName evidence="1">Uncharacterized protein</fullName>
    </submittedName>
</protein>
<name>A0A7J7LBX7_9MAGN</name>
<gene>
    <name evidence="1" type="ORF">GIB67_028929</name>
</gene>
<comment type="caution">
    <text evidence="1">The sequence shown here is derived from an EMBL/GenBank/DDBJ whole genome shotgun (WGS) entry which is preliminary data.</text>
</comment>